<comment type="caution">
    <text evidence="2">The sequence shown here is derived from an EMBL/GenBank/DDBJ whole genome shotgun (WGS) entry which is preliminary data.</text>
</comment>
<evidence type="ECO:0000313" key="2">
    <source>
        <dbReference type="EMBL" id="GEZ98196.1"/>
    </source>
</evidence>
<feature type="compositionally biased region" description="Basic and acidic residues" evidence="1">
    <location>
        <begin position="17"/>
        <end position="28"/>
    </location>
</feature>
<protein>
    <submittedName>
        <fullName evidence="2">Uncharacterized protein</fullName>
    </submittedName>
</protein>
<feature type="region of interest" description="Disordered" evidence="1">
    <location>
        <begin position="1"/>
        <end position="28"/>
    </location>
</feature>
<proteinExistence type="predicted"/>
<gene>
    <name evidence="2" type="ORF">Tci_570169</name>
</gene>
<feature type="non-terminal residue" evidence="2">
    <location>
        <position position="1"/>
    </location>
</feature>
<reference evidence="2" key="1">
    <citation type="journal article" date="2019" name="Sci. Rep.">
        <title>Draft genome of Tanacetum cinerariifolium, the natural source of mosquito coil.</title>
        <authorList>
            <person name="Yamashiro T."/>
            <person name="Shiraishi A."/>
            <person name="Satake H."/>
            <person name="Nakayama K."/>
        </authorList>
    </citation>
    <scope>NUCLEOTIDE SEQUENCE</scope>
</reference>
<accession>A0A699IYZ4</accession>
<dbReference type="AlphaFoldDB" id="A0A699IYZ4"/>
<evidence type="ECO:0000256" key="1">
    <source>
        <dbReference type="SAM" id="MobiDB-lite"/>
    </source>
</evidence>
<dbReference type="EMBL" id="BKCJ010351059">
    <property type="protein sequence ID" value="GEZ98196.1"/>
    <property type="molecule type" value="Genomic_DNA"/>
</dbReference>
<sequence length="28" mass="3097">KYTNIGAKVIGFRRGKQAKEGSSRPDTM</sequence>
<organism evidence="2">
    <name type="scientific">Tanacetum cinerariifolium</name>
    <name type="common">Dalmatian daisy</name>
    <name type="synonym">Chrysanthemum cinerariifolium</name>
    <dbReference type="NCBI Taxonomy" id="118510"/>
    <lineage>
        <taxon>Eukaryota</taxon>
        <taxon>Viridiplantae</taxon>
        <taxon>Streptophyta</taxon>
        <taxon>Embryophyta</taxon>
        <taxon>Tracheophyta</taxon>
        <taxon>Spermatophyta</taxon>
        <taxon>Magnoliopsida</taxon>
        <taxon>eudicotyledons</taxon>
        <taxon>Gunneridae</taxon>
        <taxon>Pentapetalae</taxon>
        <taxon>asterids</taxon>
        <taxon>campanulids</taxon>
        <taxon>Asterales</taxon>
        <taxon>Asteraceae</taxon>
        <taxon>Asteroideae</taxon>
        <taxon>Anthemideae</taxon>
        <taxon>Anthemidinae</taxon>
        <taxon>Tanacetum</taxon>
    </lineage>
</organism>
<name>A0A699IYZ4_TANCI</name>